<dbReference type="Pfam" id="PF02493">
    <property type="entry name" value="MORN"/>
    <property type="match status" value="3"/>
</dbReference>
<dbReference type="AlphaFoldDB" id="A0AAD5UCS3"/>
<dbReference type="SMART" id="SM00698">
    <property type="entry name" value="MORN"/>
    <property type="match status" value="4"/>
</dbReference>
<dbReference type="InterPro" id="IPR003409">
    <property type="entry name" value="MORN"/>
</dbReference>
<dbReference type="Gene3D" id="2.20.110.10">
    <property type="entry name" value="Histone H3 K4-specific methyltransferase SET7/9 N-terminal domain"/>
    <property type="match status" value="1"/>
</dbReference>
<sequence length="144" mass="16315">MSKKSREGKDKQAPIDLKSGSFIFPDGSKYDGEYREVDGAIFRHGQGTYECVQTQTVYTGQWELDKMCGKGKIEFVSGDSYDGMWKDNQYYGQGVYTWATTERLAGEWVENCVQGLGVYYDEEKIKWTGEISKGAASIMVPRIE</sequence>
<evidence type="ECO:0000256" key="1">
    <source>
        <dbReference type="ARBA" id="ARBA00022737"/>
    </source>
</evidence>
<name>A0AAD5UCS3_9FUNG</name>
<dbReference type="SUPFAM" id="SSF82185">
    <property type="entry name" value="Histone H3 K4-specific methyltransferase SET7/9 N-terminal domain"/>
    <property type="match status" value="1"/>
</dbReference>
<reference evidence="2" key="1">
    <citation type="submission" date="2020-05" db="EMBL/GenBank/DDBJ databases">
        <title>Phylogenomic resolution of chytrid fungi.</title>
        <authorList>
            <person name="Stajich J.E."/>
            <person name="Amses K."/>
            <person name="Simmons R."/>
            <person name="Seto K."/>
            <person name="Myers J."/>
            <person name="Bonds A."/>
            <person name="Quandt C.A."/>
            <person name="Barry K."/>
            <person name="Liu P."/>
            <person name="Grigoriev I."/>
            <person name="Longcore J.E."/>
            <person name="James T.Y."/>
        </authorList>
    </citation>
    <scope>NUCLEOTIDE SEQUENCE</scope>
    <source>
        <strain evidence="2">PLAUS21</strain>
    </source>
</reference>
<evidence type="ECO:0000313" key="3">
    <source>
        <dbReference type="Proteomes" id="UP001210925"/>
    </source>
</evidence>
<dbReference type="Proteomes" id="UP001210925">
    <property type="component" value="Unassembled WGS sequence"/>
</dbReference>
<dbReference type="EMBL" id="JADGKB010000086">
    <property type="protein sequence ID" value="KAJ3254406.1"/>
    <property type="molecule type" value="Genomic_DNA"/>
</dbReference>
<gene>
    <name evidence="2" type="primary">KTI12</name>
    <name evidence="2" type="ORF">HK103_007200</name>
</gene>
<dbReference type="InterPro" id="IPR052849">
    <property type="entry name" value="MORN_repeat_protein"/>
</dbReference>
<accession>A0AAD5UCS3</accession>
<protein>
    <submittedName>
        <fullName evidence="2">Kti12, chromatin associated</fullName>
    </submittedName>
</protein>
<comment type="caution">
    <text evidence="2">The sequence shown here is derived from an EMBL/GenBank/DDBJ whole genome shotgun (WGS) entry which is preliminary data.</text>
</comment>
<keyword evidence="3" id="KW-1185">Reference proteome</keyword>
<dbReference type="PANTHER" id="PTHR46917">
    <property type="entry name" value="MORN REPEAT-CONTAINING PROTEIN 2"/>
    <property type="match status" value="1"/>
</dbReference>
<dbReference type="PANTHER" id="PTHR46917:SF1">
    <property type="entry name" value="MORN REPEAT-CONTAINING PROTEIN 2"/>
    <property type="match status" value="1"/>
</dbReference>
<evidence type="ECO:0000313" key="2">
    <source>
        <dbReference type="EMBL" id="KAJ3254406.1"/>
    </source>
</evidence>
<proteinExistence type="predicted"/>
<organism evidence="2 3">
    <name type="scientific">Boothiomyces macroporosus</name>
    <dbReference type="NCBI Taxonomy" id="261099"/>
    <lineage>
        <taxon>Eukaryota</taxon>
        <taxon>Fungi</taxon>
        <taxon>Fungi incertae sedis</taxon>
        <taxon>Chytridiomycota</taxon>
        <taxon>Chytridiomycota incertae sedis</taxon>
        <taxon>Chytridiomycetes</taxon>
        <taxon>Rhizophydiales</taxon>
        <taxon>Terramycetaceae</taxon>
        <taxon>Boothiomyces</taxon>
    </lineage>
</organism>
<keyword evidence="1" id="KW-0677">Repeat</keyword>